<feature type="region of interest" description="Disordered" evidence="8">
    <location>
        <begin position="600"/>
        <end position="621"/>
    </location>
</feature>
<comment type="similarity">
    <text evidence="5 6">Belongs to the TRAFAC class myosin-kinesin ATPase superfamily. Kinesin family.</text>
</comment>
<evidence type="ECO:0000256" key="1">
    <source>
        <dbReference type="ARBA" id="ARBA00022701"/>
    </source>
</evidence>
<keyword evidence="3 5" id="KW-0067">ATP-binding</keyword>
<sequence length="643" mass="71885">MDSPRSPPPASAGGPNTAARLFEVFLRLRPSSPQSSVTESRFLATTPGHPCVYVTPPSAERNRSRAIEKFAFTRVFDEQSGQREVFEETVLPLLEDAVVRGRDGTLATLGVTGSGKTHTILGSRGVKGITQMALDVLFSSIGDRTVDPAKIDLQVLDNTEALVSSVAAFRERMQAAQDGHSSKHSTFPTPRTPDVSDITIDLPDSKSRYVILLSMYELYNDRIFDLLDESVHFPSTRRKALIFKRPSTISTWETSREQKKVVSGLRKIHARTLQEALQVLEHGQATRTVSATNSNATSSRSHAFLQIEIKRFSARHHERGSASIYIVDLAGSERARTAKTASDRLAEAGSINRSLMCLGQCLQLQTQVSENGKPAIVPWRQSKLTELLFSNSFSGAGGGGHKTSMIVTADAMGDFNATSQILRYSALAREVTVPRASSRAMSESSVSSVSDTGPEAPVESVLVPGEQRLVARLMSKLKETEMRARSMEELWKEADERRKESEERLKEVEERLKESEEQCLCLEQTVREEVADEMEERLEEMRRGMIERLDTEVEWRETYVDGKIEIMKRGIQVHEDAPPNVLQQLAELKDENERLRREVMQTRRDANNRSPSKQYKNARSAVKPLKDVLNLDAFRQLTLEGDR</sequence>
<evidence type="ECO:0000313" key="10">
    <source>
        <dbReference type="EMBL" id="KAL0636648.1"/>
    </source>
</evidence>
<dbReference type="PROSITE" id="PS00411">
    <property type="entry name" value="KINESIN_MOTOR_1"/>
    <property type="match status" value="1"/>
</dbReference>
<evidence type="ECO:0000256" key="4">
    <source>
        <dbReference type="ARBA" id="ARBA00023175"/>
    </source>
</evidence>
<dbReference type="SUPFAM" id="SSF52540">
    <property type="entry name" value="P-loop containing nucleoside triphosphate hydrolases"/>
    <property type="match status" value="1"/>
</dbReference>
<dbReference type="PROSITE" id="PS50067">
    <property type="entry name" value="KINESIN_MOTOR_2"/>
    <property type="match status" value="1"/>
</dbReference>
<reference evidence="10 11" key="1">
    <citation type="submission" date="2024-02" db="EMBL/GenBank/DDBJ databases">
        <title>Discinaceae phylogenomics.</title>
        <authorList>
            <person name="Dirks A.C."/>
            <person name="James T.Y."/>
        </authorList>
    </citation>
    <scope>NUCLEOTIDE SEQUENCE [LARGE SCALE GENOMIC DNA]</scope>
    <source>
        <strain evidence="10 11">ACD0624</strain>
    </source>
</reference>
<name>A0ABR3GL92_9PEZI</name>
<feature type="compositionally biased region" description="Low complexity" evidence="8">
    <location>
        <begin position="437"/>
        <end position="450"/>
    </location>
</feature>
<dbReference type="SMART" id="SM00129">
    <property type="entry name" value="KISc"/>
    <property type="match status" value="1"/>
</dbReference>
<evidence type="ECO:0000256" key="3">
    <source>
        <dbReference type="ARBA" id="ARBA00022840"/>
    </source>
</evidence>
<feature type="binding site" evidence="5">
    <location>
        <begin position="110"/>
        <end position="117"/>
    </location>
    <ligand>
        <name>ATP</name>
        <dbReference type="ChEBI" id="CHEBI:30616"/>
    </ligand>
</feature>
<keyword evidence="1 6" id="KW-0493">Microtubule</keyword>
<gene>
    <name evidence="10" type="ORF">Q9L58_004379</name>
</gene>
<evidence type="ECO:0000256" key="6">
    <source>
        <dbReference type="RuleBase" id="RU000394"/>
    </source>
</evidence>
<keyword evidence="2 5" id="KW-0547">Nucleotide-binding</keyword>
<proteinExistence type="inferred from homology"/>
<evidence type="ECO:0000256" key="2">
    <source>
        <dbReference type="ARBA" id="ARBA00022741"/>
    </source>
</evidence>
<feature type="domain" description="Kinesin motor" evidence="9">
    <location>
        <begin position="21"/>
        <end position="431"/>
    </location>
</feature>
<protein>
    <recommendedName>
        <fullName evidence="6">Kinesin-like protein</fullName>
    </recommendedName>
</protein>
<dbReference type="InterPro" id="IPR001752">
    <property type="entry name" value="Kinesin_motor_dom"/>
</dbReference>
<feature type="compositionally biased region" description="Polar residues" evidence="8">
    <location>
        <begin position="608"/>
        <end position="617"/>
    </location>
</feature>
<evidence type="ECO:0000313" key="11">
    <source>
        <dbReference type="Proteomes" id="UP001447188"/>
    </source>
</evidence>
<dbReference type="PANTHER" id="PTHR24115:SF1008">
    <property type="entry name" value="KINESIN-LIKE PROTEIN SUBITO"/>
    <property type="match status" value="1"/>
</dbReference>
<organism evidence="10 11">
    <name type="scientific">Discina gigas</name>
    <dbReference type="NCBI Taxonomy" id="1032678"/>
    <lineage>
        <taxon>Eukaryota</taxon>
        <taxon>Fungi</taxon>
        <taxon>Dikarya</taxon>
        <taxon>Ascomycota</taxon>
        <taxon>Pezizomycotina</taxon>
        <taxon>Pezizomycetes</taxon>
        <taxon>Pezizales</taxon>
        <taxon>Discinaceae</taxon>
        <taxon>Discina</taxon>
    </lineage>
</organism>
<evidence type="ECO:0000256" key="7">
    <source>
        <dbReference type="SAM" id="Coils"/>
    </source>
</evidence>
<keyword evidence="4 5" id="KW-0505">Motor protein</keyword>
<dbReference type="InterPro" id="IPR019821">
    <property type="entry name" value="Kinesin_motor_CS"/>
</dbReference>
<dbReference type="Gene3D" id="3.40.850.10">
    <property type="entry name" value="Kinesin motor domain"/>
    <property type="match status" value="1"/>
</dbReference>
<evidence type="ECO:0000256" key="8">
    <source>
        <dbReference type="SAM" id="MobiDB-lite"/>
    </source>
</evidence>
<comment type="caution">
    <text evidence="10">The sequence shown here is derived from an EMBL/GenBank/DDBJ whole genome shotgun (WGS) entry which is preliminary data.</text>
</comment>
<keyword evidence="11" id="KW-1185">Reference proteome</keyword>
<evidence type="ECO:0000256" key="5">
    <source>
        <dbReference type="PROSITE-ProRule" id="PRU00283"/>
    </source>
</evidence>
<dbReference type="Proteomes" id="UP001447188">
    <property type="component" value="Unassembled WGS sequence"/>
</dbReference>
<dbReference type="InterPro" id="IPR036961">
    <property type="entry name" value="Kinesin_motor_dom_sf"/>
</dbReference>
<evidence type="ECO:0000259" key="9">
    <source>
        <dbReference type="PROSITE" id="PS50067"/>
    </source>
</evidence>
<dbReference type="Pfam" id="PF00225">
    <property type="entry name" value="Kinesin"/>
    <property type="match status" value="1"/>
</dbReference>
<feature type="coiled-coil region" evidence="7">
    <location>
        <begin position="470"/>
        <end position="525"/>
    </location>
</feature>
<dbReference type="PRINTS" id="PR00380">
    <property type="entry name" value="KINESINHEAVY"/>
</dbReference>
<dbReference type="EMBL" id="JBBBZM010000046">
    <property type="protein sequence ID" value="KAL0636648.1"/>
    <property type="molecule type" value="Genomic_DNA"/>
</dbReference>
<dbReference type="PANTHER" id="PTHR24115">
    <property type="entry name" value="KINESIN-RELATED"/>
    <property type="match status" value="1"/>
</dbReference>
<accession>A0ABR3GL92</accession>
<dbReference type="InterPro" id="IPR027417">
    <property type="entry name" value="P-loop_NTPase"/>
</dbReference>
<dbReference type="InterPro" id="IPR027640">
    <property type="entry name" value="Kinesin-like_fam"/>
</dbReference>
<keyword evidence="7" id="KW-0175">Coiled coil</keyword>
<feature type="region of interest" description="Disordered" evidence="8">
    <location>
        <begin position="437"/>
        <end position="458"/>
    </location>
</feature>